<dbReference type="InterPro" id="IPR021796">
    <property type="entry name" value="Tll0287-like_dom"/>
</dbReference>
<dbReference type="InterPro" id="IPR004090">
    <property type="entry name" value="Chemotax_Me-accpt_rcpt"/>
</dbReference>
<dbReference type="PANTHER" id="PTHR43531">
    <property type="entry name" value="PROTEIN ICFG"/>
    <property type="match status" value="1"/>
</dbReference>
<dbReference type="EMBL" id="LNQR01000122">
    <property type="protein sequence ID" value="KWT77383.1"/>
    <property type="molecule type" value="Genomic_DNA"/>
</dbReference>
<evidence type="ECO:0000259" key="8">
    <source>
        <dbReference type="PROSITE" id="PS50885"/>
    </source>
</evidence>
<evidence type="ECO:0000256" key="4">
    <source>
        <dbReference type="SAM" id="Coils"/>
    </source>
</evidence>
<dbReference type="PROSITE" id="PS50885">
    <property type="entry name" value="HAMP"/>
    <property type="match status" value="1"/>
</dbReference>
<keyword evidence="6" id="KW-1133">Transmembrane helix</keyword>
<feature type="compositionally biased region" description="Polar residues" evidence="5">
    <location>
        <begin position="320"/>
        <end position="333"/>
    </location>
</feature>
<feature type="transmembrane region" description="Helical" evidence="6">
    <location>
        <begin position="6"/>
        <end position="28"/>
    </location>
</feature>
<feature type="transmembrane region" description="Helical" evidence="6">
    <location>
        <begin position="233"/>
        <end position="252"/>
    </location>
</feature>
<dbReference type="Gene3D" id="1.10.287.950">
    <property type="entry name" value="Methyl-accepting chemotaxis protein"/>
    <property type="match status" value="1"/>
</dbReference>
<name>A0ABR5SBN8_9BACT</name>
<gene>
    <name evidence="9" type="ORF">ASN18_3026</name>
</gene>
<feature type="compositionally biased region" description="Low complexity" evidence="5">
    <location>
        <begin position="556"/>
        <end position="575"/>
    </location>
</feature>
<evidence type="ECO:0000256" key="2">
    <source>
        <dbReference type="ARBA" id="ARBA00029447"/>
    </source>
</evidence>
<evidence type="ECO:0000313" key="9">
    <source>
        <dbReference type="EMBL" id="KWT77383.1"/>
    </source>
</evidence>
<protein>
    <submittedName>
        <fullName evidence="9">Methyl-accepting chemotaxis protein</fullName>
    </submittedName>
</protein>
<evidence type="ECO:0000259" key="7">
    <source>
        <dbReference type="PROSITE" id="PS50111"/>
    </source>
</evidence>
<feature type="region of interest" description="Disordered" evidence="5">
    <location>
        <begin position="319"/>
        <end position="364"/>
    </location>
</feature>
<dbReference type="Proteomes" id="UP000060487">
    <property type="component" value="Unassembled WGS sequence"/>
</dbReference>
<dbReference type="PROSITE" id="PS50111">
    <property type="entry name" value="CHEMOTAXIS_TRANSDUC_2"/>
    <property type="match status" value="1"/>
</dbReference>
<keyword evidence="10" id="KW-1185">Reference proteome</keyword>
<feature type="domain" description="Methyl-accepting transducer" evidence="7">
    <location>
        <begin position="311"/>
        <end position="526"/>
    </location>
</feature>
<dbReference type="InterPro" id="IPR003660">
    <property type="entry name" value="HAMP_dom"/>
</dbReference>
<dbReference type="InterPro" id="IPR051310">
    <property type="entry name" value="MCP_chemotaxis"/>
</dbReference>
<accession>A0ABR5SBN8</accession>
<proteinExistence type="inferred from homology"/>
<feature type="compositionally biased region" description="Basic and acidic residues" evidence="5">
    <location>
        <begin position="585"/>
        <end position="599"/>
    </location>
</feature>
<feature type="coiled-coil region" evidence="4">
    <location>
        <begin position="497"/>
        <end position="524"/>
    </location>
</feature>
<keyword evidence="6" id="KW-0812">Transmembrane</keyword>
<dbReference type="InterPro" id="IPR004089">
    <property type="entry name" value="MCPsignal_dom"/>
</dbReference>
<feature type="region of interest" description="Disordered" evidence="5">
    <location>
        <begin position="542"/>
        <end position="599"/>
    </location>
</feature>
<dbReference type="SMART" id="SM00283">
    <property type="entry name" value="MA"/>
    <property type="match status" value="1"/>
</dbReference>
<evidence type="ECO:0000256" key="5">
    <source>
        <dbReference type="SAM" id="MobiDB-lite"/>
    </source>
</evidence>
<evidence type="ECO:0000313" key="10">
    <source>
        <dbReference type="Proteomes" id="UP000060487"/>
    </source>
</evidence>
<organism evidence="9 10">
    <name type="scientific">Candidatus Magnetominusculus xianensis</name>
    <dbReference type="NCBI Taxonomy" id="1748249"/>
    <lineage>
        <taxon>Bacteria</taxon>
        <taxon>Pseudomonadati</taxon>
        <taxon>Nitrospirota</taxon>
        <taxon>Nitrospiria</taxon>
        <taxon>Nitrospirales</taxon>
        <taxon>Nitrospiraceae</taxon>
        <taxon>Candidatus Magnetominusculus</taxon>
    </lineage>
</organism>
<reference evidence="9 10" key="1">
    <citation type="submission" date="2015-11" db="EMBL/GenBank/DDBJ databases">
        <authorList>
            <person name="Lin W."/>
        </authorList>
    </citation>
    <scope>NUCLEOTIDE SEQUENCE [LARGE SCALE GENOMIC DNA]</scope>
    <source>
        <strain evidence="9 10">HCH-1</strain>
    </source>
</reference>
<feature type="compositionally biased region" description="Low complexity" evidence="5">
    <location>
        <begin position="337"/>
        <end position="352"/>
    </location>
</feature>
<evidence type="ECO:0000256" key="6">
    <source>
        <dbReference type="SAM" id="Phobius"/>
    </source>
</evidence>
<feature type="domain" description="HAMP" evidence="8">
    <location>
        <begin position="254"/>
        <end position="306"/>
    </location>
</feature>
<dbReference type="CDD" id="cd06225">
    <property type="entry name" value="HAMP"/>
    <property type="match status" value="1"/>
</dbReference>
<sequence length="599" mass="64671">MSKINFGTKVLFVVAVSFVVSYVINFYFIKGIIEKDALNALVMKAKAITIQAESARNYVAALRSDKSFDEPRLMADLKAKLVGATTHEDIIEKVRKADYYNTIPVVAGWKIAAAKSADAGYDFKAVRVQARNKNNEATPVEKTMLEKMDSEKQQDIWMIDKEANALRYMRAVVLGPECMLCHGVESDYPAGKGYDPIGLKMEGWKAGEQRGGFEIIADLKPMQTVVSSSLKQTILFGTIITAVAMTIIYLLIKRLAINPVKDIRELIGRVSEGDLTVKAEVKTQDDIGMLANSMNIMVEKLTEIVSRVRSSADNVAAGSNELSSGAQQLSEGATEQAASIEETSSAMEEMTSNIRHTTDNSKQTEAIATSAAKDALEGGKAVTEAVSAMKEIANKISIIEEISRQTNLLALNAAIEAARAGEHGKGFAVVASEVRKLAERSQKAAGEIGELSASSVNIAEQAGAMLNKLVPDIRKTADLVQEITAASNEQNTGAEQINKAVQQLDKVIQQNASAAEEVASTSEELSTQSEHLQSAIAFFKTGAEGSSQVKPRRKPMALAHKAAAPRPKAHTPAPASTKGTMIDLDDSKGHTDDRDFERY</sequence>
<dbReference type="SUPFAM" id="SSF58104">
    <property type="entry name" value="Methyl-accepting chemotaxis protein (MCP) signaling domain"/>
    <property type="match status" value="1"/>
</dbReference>
<dbReference type="PRINTS" id="PR00260">
    <property type="entry name" value="CHEMTRNSDUCR"/>
</dbReference>
<dbReference type="Pfam" id="PF00015">
    <property type="entry name" value="MCPsignal"/>
    <property type="match status" value="1"/>
</dbReference>
<dbReference type="CDD" id="cd11386">
    <property type="entry name" value="MCP_signal"/>
    <property type="match status" value="1"/>
</dbReference>
<dbReference type="Pfam" id="PF00672">
    <property type="entry name" value="HAMP"/>
    <property type="match status" value="1"/>
</dbReference>
<comment type="similarity">
    <text evidence="2">Belongs to the methyl-accepting chemotaxis (MCP) protein family.</text>
</comment>
<keyword evidence="4" id="KW-0175">Coiled coil</keyword>
<comment type="caution">
    <text evidence="9">The sequence shown here is derived from an EMBL/GenBank/DDBJ whole genome shotgun (WGS) entry which is preliminary data.</text>
</comment>
<dbReference type="Pfam" id="PF11845">
    <property type="entry name" value="Tll0287-like"/>
    <property type="match status" value="1"/>
</dbReference>
<dbReference type="SMART" id="SM00304">
    <property type="entry name" value="HAMP"/>
    <property type="match status" value="1"/>
</dbReference>
<keyword evidence="3" id="KW-0807">Transducer</keyword>
<dbReference type="RefSeq" id="WP_236861810.1">
    <property type="nucleotide sequence ID" value="NZ_LNQR01000122.1"/>
</dbReference>
<evidence type="ECO:0000256" key="1">
    <source>
        <dbReference type="ARBA" id="ARBA00022500"/>
    </source>
</evidence>
<keyword evidence="1" id="KW-0145">Chemotaxis</keyword>
<dbReference type="PANTHER" id="PTHR43531:SF11">
    <property type="entry name" value="METHYL-ACCEPTING CHEMOTAXIS PROTEIN 3"/>
    <property type="match status" value="1"/>
</dbReference>
<keyword evidence="6" id="KW-0472">Membrane</keyword>
<evidence type="ECO:0000256" key="3">
    <source>
        <dbReference type="PROSITE-ProRule" id="PRU00284"/>
    </source>
</evidence>